<evidence type="ECO:0000256" key="8">
    <source>
        <dbReference type="ARBA" id="ARBA00022833"/>
    </source>
</evidence>
<dbReference type="SUPFAM" id="SSF54631">
    <property type="entry name" value="CBS-domain pair"/>
    <property type="match status" value="1"/>
</dbReference>
<feature type="transmembrane region" description="Helical" evidence="12">
    <location>
        <begin position="163"/>
        <end position="186"/>
    </location>
</feature>
<keyword evidence="6" id="KW-0479">Metal-binding</keyword>
<evidence type="ECO:0000256" key="5">
    <source>
        <dbReference type="ARBA" id="ARBA00022692"/>
    </source>
</evidence>
<dbReference type="GO" id="GO:0046872">
    <property type="term" value="F:metal ion binding"/>
    <property type="evidence" value="ECO:0007669"/>
    <property type="project" value="UniProtKB-KW"/>
</dbReference>
<dbReference type="PANTHER" id="PTHR39188">
    <property type="entry name" value="MEMBRANE-ASSOCIATED ZINC METALLOPROTEASE M50B"/>
    <property type="match status" value="1"/>
</dbReference>
<evidence type="ECO:0000256" key="9">
    <source>
        <dbReference type="ARBA" id="ARBA00022989"/>
    </source>
</evidence>
<comment type="cofactor">
    <cofactor evidence="1">
        <name>Zn(2+)</name>
        <dbReference type="ChEBI" id="CHEBI:29105"/>
    </cofactor>
</comment>
<comment type="subcellular location">
    <subcellularLocation>
        <location evidence="2">Membrane</location>
        <topology evidence="2">Multi-pass membrane protein</topology>
    </subcellularLocation>
</comment>
<keyword evidence="7" id="KW-0378">Hydrolase</keyword>
<keyword evidence="4" id="KW-0645">Protease</keyword>
<evidence type="ECO:0000256" key="12">
    <source>
        <dbReference type="SAM" id="Phobius"/>
    </source>
</evidence>
<organism evidence="14 15">
    <name type="scientific">Paenibacillus tianmuensis</name>
    <dbReference type="NCBI Taxonomy" id="624147"/>
    <lineage>
        <taxon>Bacteria</taxon>
        <taxon>Bacillati</taxon>
        <taxon>Bacillota</taxon>
        <taxon>Bacilli</taxon>
        <taxon>Bacillales</taxon>
        <taxon>Paenibacillaceae</taxon>
        <taxon>Paenibacillus</taxon>
    </lineage>
</organism>
<dbReference type="AlphaFoldDB" id="A0A1G4QNG1"/>
<dbReference type="RefSeq" id="WP_425415802.1">
    <property type="nucleotide sequence ID" value="NZ_FMTT01000008.1"/>
</dbReference>
<evidence type="ECO:0000256" key="6">
    <source>
        <dbReference type="ARBA" id="ARBA00022723"/>
    </source>
</evidence>
<keyword evidence="10" id="KW-0482">Metalloprotease</keyword>
<feature type="transmembrane region" description="Helical" evidence="12">
    <location>
        <begin position="192"/>
        <end position="211"/>
    </location>
</feature>
<evidence type="ECO:0000256" key="7">
    <source>
        <dbReference type="ARBA" id="ARBA00022801"/>
    </source>
</evidence>
<evidence type="ECO:0000259" key="13">
    <source>
        <dbReference type="Pfam" id="PF02163"/>
    </source>
</evidence>
<dbReference type="Proteomes" id="UP000198601">
    <property type="component" value="Unassembled WGS sequence"/>
</dbReference>
<reference evidence="15" key="1">
    <citation type="submission" date="2016-10" db="EMBL/GenBank/DDBJ databases">
        <authorList>
            <person name="Varghese N."/>
            <person name="Submissions S."/>
        </authorList>
    </citation>
    <scope>NUCLEOTIDE SEQUENCE [LARGE SCALE GENOMIC DNA]</scope>
    <source>
        <strain evidence="15">CGMCC 1.8946</strain>
    </source>
</reference>
<dbReference type="InterPro" id="IPR008915">
    <property type="entry name" value="Peptidase_M50"/>
</dbReference>
<evidence type="ECO:0000256" key="10">
    <source>
        <dbReference type="ARBA" id="ARBA00023049"/>
    </source>
</evidence>
<dbReference type="PANTHER" id="PTHR39188:SF3">
    <property type="entry name" value="STAGE IV SPORULATION PROTEIN FB"/>
    <property type="match status" value="1"/>
</dbReference>
<proteinExistence type="inferred from homology"/>
<evidence type="ECO:0000256" key="3">
    <source>
        <dbReference type="ARBA" id="ARBA00007931"/>
    </source>
</evidence>
<dbReference type="CDD" id="cd06161">
    <property type="entry name" value="S2P-M50_SpoIVFB"/>
    <property type="match status" value="1"/>
</dbReference>
<feature type="transmembrane region" description="Helical" evidence="12">
    <location>
        <begin position="101"/>
        <end position="118"/>
    </location>
</feature>
<evidence type="ECO:0000256" key="4">
    <source>
        <dbReference type="ARBA" id="ARBA00022670"/>
    </source>
</evidence>
<comment type="similarity">
    <text evidence="3">Belongs to the peptidase M50B family.</text>
</comment>
<dbReference type="Pfam" id="PF02163">
    <property type="entry name" value="Peptidase_M50"/>
    <property type="match status" value="1"/>
</dbReference>
<keyword evidence="9 12" id="KW-1133">Transmembrane helix</keyword>
<protein>
    <submittedName>
        <fullName evidence="14">Stage IV sporulation protein FB</fullName>
    </submittedName>
</protein>
<dbReference type="InterPro" id="IPR046342">
    <property type="entry name" value="CBS_dom_sf"/>
</dbReference>
<accession>A0A1G4QNG1</accession>
<name>A0A1G4QNG1_9BACL</name>
<dbReference type="GO" id="GO:0006508">
    <property type="term" value="P:proteolysis"/>
    <property type="evidence" value="ECO:0007669"/>
    <property type="project" value="UniProtKB-KW"/>
</dbReference>
<evidence type="ECO:0000256" key="2">
    <source>
        <dbReference type="ARBA" id="ARBA00004141"/>
    </source>
</evidence>
<keyword evidence="11 12" id="KW-0472">Membrane</keyword>
<evidence type="ECO:0000256" key="1">
    <source>
        <dbReference type="ARBA" id="ARBA00001947"/>
    </source>
</evidence>
<feature type="transmembrane region" description="Helical" evidence="12">
    <location>
        <begin position="20"/>
        <end position="38"/>
    </location>
</feature>
<dbReference type="GO" id="GO:0016020">
    <property type="term" value="C:membrane"/>
    <property type="evidence" value="ECO:0007669"/>
    <property type="project" value="UniProtKB-SubCell"/>
</dbReference>
<feature type="transmembrane region" description="Helical" evidence="12">
    <location>
        <begin position="124"/>
        <end position="143"/>
    </location>
</feature>
<feature type="domain" description="Peptidase M50" evidence="13">
    <location>
        <begin position="41"/>
        <end position="112"/>
    </location>
</feature>
<dbReference type="EMBL" id="FMTT01000008">
    <property type="protein sequence ID" value="SCW46156.1"/>
    <property type="molecule type" value="Genomic_DNA"/>
</dbReference>
<dbReference type="STRING" id="624147.SAMN04487970_100846"/>
<sequence>MIRRGRGRPWNEWFGIRYRFHPLFSILLLLSVWTGYFIETATLFGIVLIHELGHVAAARSFGWRIREVQLLPFGGVASMEEPGGVPAAQDLVVALAGPLQNVWMMAVGSFLIAVGLFSEPWGSYFVQANLLIALFNLLPVLPLDGGRVMQVLVGLWLPYQRTIQVTAGASLLLSALLIGAAGVHLFSEKGGIQLNWLMIGLFLLYSNWYEWRSTPYRFMRFLVHREARFKDIRDGKGELAGPIVVPGNRKVTEVVRLFMRDRYHLVYVLDDKGRIRYVVPERAVLAHYFDETKRGKSLAELFA</sequence>
<gene>
    <name evidence="14" type="ORF">SAMN04487970_100846</name>
</gene>
<dbReference type="GO" id="GO:0008237">
    <property type="term" value="F:metallopeptidase activity"/>
    <property type="evidence" value="ECO:0007669"/>
    <property type="project" value="UniProtKB-KW"/>
</dbReference>
<keyword evidence="15" id="KW-1185">Reference proteome</keyword>
<keyword evidence="5 12" id="KW-0812">Transmembrane</keyword>
<evidence type="ECO:0000313" key="15">
    <source>
        <dbReference type="Proteomes" id="UP000198601"/>
    </source>
</evidence>
<evidence type="ECO:0000256" key="11">
    <source>
        <dbReference type="ARBA" id="ARBA00023136"/>
    </source>
</evidence>
<keyword evidence="8" id="KW-0862">Zinc</keyword>
<evidence type="ECO:0000313" key="14">
    <source>
        <dbReference type="EMBL" id="SCW46156.1"/>
    </source>
</evidence>